<comment type="caution">
    <text evidence="1">The sequence shown here is derived from an EMBL/GenBank/DDBJ whole genome shotgun (WGS) entry which is preliminary data.</text>
</comment>
<dbReference type="Proteomes" id="UP000609121">
    <property type="component" value="Unassembled WGS sequence"/>
</dbReference>
<reference evidence="1" key="1">
    <citation type="submission" date="2020-09" db="EMBL/GenBank/DDBJ databases">
        <title>A novel bacterium of genus Mangrovicoccus, isolated from South China Sea.</title>
        <authorList>
            <person name="Huang H."/>
            <person name="Mo K."/>
            <person name="Hu Y."/>
        </authorList>
    </citation>
    <scope>NUCLEOTIDE SEQUENCE</scope>
    <source>
        <strain evidence="1">HB182678</strain>
    </source>
</reference>
<dbReference type="InterPro" id="IPR036291">
    <property type="entry name" value="NAD(P)-bd_dom_sf"/>
</dbReference>
<keyword evidence="2" id="KW-1185">Reference proteome</keyword>
<proteinExistence type="predicted"/>
<sequence length="120" mass="12019">VARLDALPAARHAMDATGAPGVIRALAEGLRPGGALGLVGIGHGGLDLDPVLLVEKEMALIGCHAFGTELERIGAVIAGLGAALDPLIGEEIPLSEVPAAYARHLSGEAAGVKTLIRCSS</sequence>
<name>A0A8J7CMM1_9RHOB</name>
<protein>
    <submittedName>
        <fullName evidence="1">Dehydrogenase</fullName>
    </submittedName>
</protein>
<dbReference type="Gene3D" id="3.40.50.720">
    <property type="entry name" value="NAD(P)-binding Rossmann-like Domain"/>
    <property type="match status" value="1"/>
</dbReference>
<organism evidence="1 2">
    <name type="scientific">Mangrovicoccus algicola</name>
    <dbReference type="NCBI Taxonomy" id="2771008"/>
    <lineage>
        <taxon>Bacteria</taxon>
        <taxon>Pseudomonadati</taxon>
        <taxon>Pseudomonadota</taxon>
        <taxon>Alphaproteobacteria</taxon>
        <taxon>Rhodobacterales</taxon>
        <taxon>Paracoccaceae</taxon>
        <taxon>Mangrovicoccus</taxon>
    </lineage>
</organism>
<accession>A0A8J7CMM1</accession>
<evidence type="ECO:0000313" key="2">
    <source>
        <dbReference type="Proteomes" id="UP000609121"/>
    </source>
</evidence>
<dbReference type="EMBL" id="JACVXA010000110">
    <property type="protein sequence ID" value="MBE3640606.1"/>
    <property type="molecule type" value="Genomic_DNA"/>
</dbReference>
<gene>
    <name evidence="1" type="ORF">ICN82_20580</name>
</gene>
<feature type="non-terminal residue" evidence="1">
    <location>
        <position position="1"/>
    </location>
</feature>
<dbReference type="SUPFAM" id="SSF51735">
    <property type="entry name" value="NAD(P)-binding Rossmann-fold domains"/>
    <property type="match status" value="1"/>
</dbReference>
<dbReference type="AlphaFoldDB" id="A0A8J7CMM1"/>
<evidence type="ECO:0000313" key="1">
    <source>
        <dbReference type="EMBL" id="MBE3640606.1"/>
    </source>
</evidence>
<dbReference type="Gene3D" id="3.90.180.10">
    <property type="entry name" value="Medium-chain alcohol dehydrogenases, catalytic domain"/>
    <property type="match status" value="1"/>
</dbReference>